<reference key="2">
    <citation type="submission" date="2011-04" db="EMBL/GenBank/DDBJ databases">
        <title>Complete sequence of chromosome of Haliscomenobacter hydrossis DSM 1100.</title>
        <authorList>
            <consortium name="US DOE Joint Genome Institute (JGI-PGF)"/>
            <person name="Lucas S."/>
            <person name="Han J."/>
            <person name="Lapidus A."/>
            <person name="Bruce D."/>
            <person name="Goodwin L."/>
            <person name="Pitluck S."/>
            <person name="Peters L."/>
            <person name="Kyrpides N."/>
            <person name="Mavromatis K."/>
            <person name="Ivanova N."/>
            <person name="Ovchinnikova G."/>
            <person name="Pagani I."/>
            <person name="Daligault H."/>
            <person name="Detter J.C."/>
            <person name="Han C."/>
            <person name="Land M."/>
            <person name="Hauser L."/>
            <person name="Markowitz V."/>
            <person name="Cheng J.-F."/>
            <person name="Hugenholtz P."/>
            <person name="Woyke T."/>
            <person name="Wu D."/>
            <person name="Verbarg S."/>
            <person name="Frueling A."/>
            <person name="Brambilla E."/>
            <person name="Klenk H.-P."/>
            <person name="Eisen J.A."/>
        </authorList>
    </citation>
    <scope>NUCLEOTIDE SEQUENCE</scope>
    <source>
        <strain>DSM 1100</strain>
    </source>
</reference>
<feature type="chain" id="PRO_5003312020" evidence="3">
    <location>
        <begin position="27"/>
        <end position="1065"/>
    </location>
</feature>
<dbReference type="PANTHER" id="PTHR12106:SF27">
    <property type="entry name" value="SORTILIN-RELATED RECEPTOR"/>
    <property type="match status" value="1"/>
</dbReference>
<dbReference type="SUPFAM" id="SSF110296">
    <property type="entry name" value="Oligoxyloglucan reducing end-specific cellobiohydrolase"/>
    <property type="match status" value="1"/>
</dbReference>
<dbReference type="InterPro" id="IPR031778">
    <property type="entry name" value="Sortilin_N"/>
</dbReference>
<dbReference type="Pfam" id="PF15899">
    <property type="entry name" value="BNR_6"/>
    <property type="match status" value="1"/>
</dbReference>
<keyword evidence="1" id="KW-0677">Repeat</keyword>
<dbReference type="PANTHER" id="PTHR12106">
    <property type="entry name" value="SORTILIN RELATED"/>
    <property type="match status" value="1"/>
</dbReference>
<dbReference type="InterPro" id="IPR015943">
    <property type="entry name" value="WD40/YVTN_repeat-like_dom_sf"/>
</dbReference>
<proteinExistence type="predicted"/>
<dbReference type="Gene3D" id="2.130.10.10">
    <property type="entry name" value="YVTN repeat-like/Quinoprotein amine dehydrogenase"/>
    <property type="match status" value="4"/>
</dbReference>
<keyword evidence="6" id="KW-1185">Reference proteome</keyword>
<sequence length="1065" mass="118876">MKRLSINLLCIVMLFGGLLHSQQVQAQAKKKNTPAPTVAVSSTPAKTGMDEKLYNSLQWRSIGPFRGGRSAAVTGVPGKPNLYYFGSVGGGVWRTKDGGQTWGNISDGYFGGSIGAVAVSEYDNNVIYVGGGEKTVRGNVSYGYGMWKTQDAGKTWQKIGLEKSMHIPRVRIHPKNPDLVYAAVLGDLYKASEERGVYRSKDGGKNWERILFANADAGAVDLLIDPNNPRVLYATTWRIRRTPYSLDSGGEGSSLWKSTDGGDTWTNLISKKGLPKGPHGIIGVAVSPVNSERIWTIIEAAEGGVFRSDDGGNSWIKTNDDRNLRQRAWYYTRIYADTKDDNIVYVLNVSYHKSTDGGRTFSTSNAPHGDHHDLWIAPEDPQRMIIGDDGGAQVSFDGGENWSTYLNQPTAQFYRVVTDNSFPYRIYGAQQDNSTVRIAHRTDGFSITERDWEPSAGGESAHMAVDPLDNDIVYGGSYGGLLTRQNHRTKQEQTINVWPDNPMGAGAEAMKYRFQWNYPIFFSPHDPKKLYVASDRLHVSTNGGHSWEAISPDLTRNDKSKQQTSGGPITQDNTSVEYYCTVFAACESPYEKDLLWTGSDDGLLHVSRDAGKNWANVTPPSAPQNIMFNSIDADPFNKGGVYVAGTSYKSGDYKPYLFYSKDYGKTWTKITNGIPETHFTRVVRADPKRAGLLYAGTETGMYISFDNGANWQPFQLNLPIVPITDLTIKNDNLIAATQGRSFWMIDDLTPLYQLSTQVASSDFYLYQPIPSYRMDGGQGRGSNNNATEGTNHPGGVTFHYYLKQTPADSVEVKLSILELNGTIIKEYSNKAKENPDKLLSWKEGGNTFNWNMRYPDAKRFDGMIFWAAGTTGPKAIPGKYRVRLTVGGKTQETEFEILKDPRSEATLEDMREQFNFLIAIRDKVSEAHQTILDIRNIRKQLTHFKDLWKENPAMKPLMEKANEIDKAIGEIENELYQTKNRSGQDPLNYPIKLTNKLAHVGAISSGGDYKPTKQATEVKEEMTKKIDQQLGKFRSLRDTQLPEFNRQVREKGIDAILLKEEKLKS</sequence>
<name>F4KSK3_HALH1</name>
<dbReference type="Pfam" id="PF15902">
    <property type="entry name" value="Sortilin-Vps10"/>
    <property type="match status" value="1"/>
</dbReference>
<feature type="domain" description="Sortilin N-terminal" evidence="4">
    <location>
        <begin position="92"/>
        <end position="210"/>
    </location>
</feature>
<keyword evidence="3" id="KW-0732">Signal</keyword>
<dbReference type="STRING" id="760192.Halhy_6538"/>
<dbReference type="InterPro" id="IPR036278">
    <property type="entry name" value="Sialidase_sf"/>
</dbReference>
<dbReference type="CDD" id="cd15482">
    <property type="entry name" value="Sialidase_non-viral"/>
    <property type="match status" value="2"/>
</dbReference>
<evidence type="ECO:0000313" key="5">
    <source>
        <dbReference type="EMBL" id="AEE54354.1"/>
    </source>
</evidence>
<dbReference type="RefSeq" id="WP_013768871.1">
    <property type="nucleotide sequence ID" value="NC_015510.1"/>
</dbReference>
<evidence type="ECO:0000256" key="2">
    <source>
        <dbReference type="SAM" id="MobiDB-lite"/>
    </source>
</evidence>
<dbReference type="eggNOG" id="COG4447">
    <property type="taxonomic scope" value="Bacteria"/>
</dbReference>
<dbReference type="AlphaFoldDB" id="F4KSK3"/>
<dbReference type="GO" id="GO:0016787">
    <property type="term" value="F:hydrolase activity"/>
    <property type="evidence" value="ECO:0007669"/>
    <property type="project" value="UniProtKB-KW"/>
</dbReference>
<dbReference type="EMBL" id="CP002691">
    <property type="protein sequence ID" value="AEE54354.1"/>
    <property type="molecule type" value="Genomic_DNA"/>
</dbReference>
<dbReference type="SUPFAM" id="SSF50939">
    <property type="entry name" value="Sialidases"/>
    <property type="match status" value="1"/>
</dbReference>
<feature type="region of interest" description="Disordered" evidence="2">
    <location>
        <begin position="542"/>
        <end position="570"/>
    </location>
</feature>
<dbReference type="InterPro" id="IPR050310">
    <property type="entry name" value="VPS10-sortilin"/>
</dbReference>
<organism evidence="5 6">
    <name type="scientific">Haliscomenobacter hydrossis (strain ATCC 27775 / DSM 1100 / LMG 10767 / O)</name>
    <dbReference type="NCBI Taxonomy" id="760192"/>
    <lineage>
        <taxon>Bacteria</taxon>
        <taxon>Pseudomonadati</taxon>
        <taxon>Bacteroidota</taxon>
        <taxon>Saprospiria</taxon>
        <taxon>Saprospirales</taxon>
        <taxon>Haliscomenobacteraceae</taxon>
        <taxon>Haliscomenobacter</taxon>
    </lineage>
</organism>
<dbReference type="InterPro" id="IPR002860">
    <property type="entry name" value="BNR_rpt"/>
</dbReference>
<accession>F4KSK3</accession>
<reference evidence="5 6" key="1">
    <citation type="journal article" date="2011" name="Stand. Genomic Sci.">
        <title>Complete genome sequence of Haliscomenobacter hydrossis type strain (O).</title>
        <authorList>
            <consortium name="US DOE Joint Genome Institute (JGI-PGF)"/>
            <person name="Daligault H."/>
            <person name="Lapidus A."/>
            <person name="Zeytun A."/>
            <person name="Nolan M."/>
            <person name="Lucas S."/>
            <person name="Del Rio T.G."/>
            <person name="Tice H."/>
            <person name="Cheng J.F."/>
            <person name="Tapia R."/>
            <person name="Han C."/>
            <person name="Goodwin L."/>
            <person name="Pitluck S."/>
            <person name="Liolios K."/>
            <person name="Pagani I."/>
            <person name="Ivanova N."/>
            <person name="Huntemann M."/>
            <person name="Mavromatis K."/>
            <person name="Mikhailova N."/>
            <person name="Pati A."/>
            <person name="Chen A."/>
            <person name="Palaniappan K."/>
            <person name="Land M."/>
            <person name="Hauser L."/>
            <person name="Brambilla E.M."/>
            <person name="Rohde M."/>
            <person name="Verbarg S."/>
            <person name="Goker M."/>
            <person name="Bristow J."/>
            <person name="Eisen J.A."/>
            <person name="Markowitz V."/>
            <person name="Hugenholtz P."/>
            <person name="Kyrpides N.C."/>
            <person name="Klenk H.P."/>
            <person name="Woyke T."/>
        </authorList>
    </citation>
    <scope>NUCLEOTIDE SEQUENCE [LARGE SCALE GENOMIC DNA]</scope>
    <source>
        <strain evidence="6">ATCC 27775 / DSM 1100 / LMG 10767 / O</strain>
    </source>
</reference>
<keyword evidence="5" id="KW-0378">Hydrolase</keyword>
<dbReference type="HOGENOM" id="CLU_004847_0_0_10"/>
<evidence type="ECO:0000256" key="3">
    <source>
        <dbReference type="SAM" id="SignalP"/>
    </source>
</evidence>
<evidence type="ECO:0000259" key="4">
    <source>
        <dbReference type="Pfam" id="PF15902"/>
    </source>
</evidence>
<dbReference type="Proteomes" id="UP000008461">
    <property type="component" value="Chromosome"/>
</dbReference>
<feature type="signal peptide" evidence="3">
    <location>
        <begin position="1"/>
        <end position="26"/>
    </location>
</feature>
<evidence type="ECO:0000313" key="6">
    <source>
        <dbReference type="Proteomes" id="UP000008461"/>
    </source>
</evidence>
<dbReference type="OrthoDB" id="9757809at2"/>
<gene>
    <name evidence="5" type="ordered locus">Halhy_6538</name>
</gene>
<protein>
    <submittedName>
        <fullName evidence="5">Glycosyl hydrolase BNR repeat-containing protein</fullName>
    </submittedName>
</protein>
<dbReference type="KEGG" id="hhy:Halhy_6538"/>
<evidence type="ECO:0000256" key="1">
    <source>
        <dbReference type="ARBA" id="ARBA00022737"/>
    </source>
</evidence>